<keyword evidence="3" id="KW-1185">Reference proteome</keyword>
<dbReference type="Gene3D" id="3.90.70.10">
    <property type="entry name" value="Cysteine proteinases"/>
    <property type="match status" value="1"/>
</dbReference>
<dbReference type="Proteomes" id="UP000653730">
    <property type="component" value="Unassembled WGS sequence"/>
</dbReference>
<dbReference type="Pfam" id="PF00112">
    <property type="entry name" value="Peptidase_C1"/>
    <property type="match status" value="1"/>
</dbReference>
<protein>
    <recommendedName>
        <fullName evidence="1">Peptidase C1A papain C-terminal domain-containing protein</fullName>
    </recommendedName>
</protein>
<dbReference type="AlphaFoldDB" id="A0A926JNV5"/>
<organism evidence="2 3">
    <name type="scientific">Sinomicrobium weinanense</name>
    <dbReference type="NCBI Taxonomy" id="2842200"/>
    <lineage>
        <taxon>Bacteria</taxon>
        <taxon>Pseudomonadati</taxon>
        <taxon>Bacteroidota</taxon>
        <taxon>Flavobacteriia</taxon>
        <taxon>Flavobacteriales</taxon>
        <taxon>Flavobacteriaceae</taxon>
        <taxon>Sinomicrobium</taxon>
    </lineage>
</organism>
<dbReference type="EMBL" id="JACVDC010000003">
    <property type="protein sequence ID" value="MBC9794743.1"/>
    <property type="molecule type" value="Genomic_DNA"/>
</dbReference>
<accession>A0A926JNV5</accession>
<dbReference type="PROSITE" id="PS00639">
    <property type="entry name" value="THIOL_PROTEASE_HIS"/>
    <property type="match status" value="1"/>
</dbReference>
<dbReference type="InterPro" id="IPR038765">
    <property type="entry name" value="Papain-like_cys_pep_sf"/>
</dbReference>
<feature type="domain" description="Peptidase C1A papain C-terminal" evidence="1">
    <location>
        <begin position="34"/>
        <end position="309"/>
    </location>
</feature>
<sequence>MKTLRFTSVLAGLLLVIAGCIDPPTETPPDVDISRLRVDLRPQQTPIRNQGGRTSCQTFAAVAALEASFKRLGYGDKDLSEEFVNYMRKNFWLHPEWDEIALGGPNKIENQIGAFGGGGGAHSVAYFFDQGMKVPLETDMAYRPLESDYAASTNFFPYGDPRNKIQWYANSFNLDTVNLTRQVLHNENFHGAGSGRFYPDPADARNVTAIESILRRGLEVVWDFAGNVKYGDIWRPCETGDSGCSGNIAHSMLIVGFDKTDSDPDNHYFMVKNSWGPTFRTSDDQGFTYISYDFVRRYGLAMAYITVPLFNTGPWEDVQPLGRWQLVFDGHEAILDMYHIPGYWPTDWLGVPDRRIGSLFMNDKAYRVNGSFDGNKITFYFSGSEPNLRWDKLKGRKFEYYYSDSDFMAGFHTDPDGRIYGGYARKAGALSGGTQTPRPFLPKSFENSTWDVVIGERKGTIVLGDLATYEGEFPEHYDIFGTYTESGTGTTGRVQFRIPQNNYNHCFMQLEAGDIVISLEGKSLNHKPGNIAGHTIETKEDPAPFVMIRKGENLNNGG</sequence>
<dbReference type="PROSITE" id="PS51257">
    <property type="entry name" value="PROKAR_LIPOPROTEIN"/>
    <property type="match status" value="1"/>
</dbReference>
<dbReference type="RefSeq" id="WP_187963902.1">
    <property type="nucleotide sequence ID" value="NZ_JACVDC010000003.1"/>
</dbReference>
<name>A0A926JNV5_9FLAO</name>
<dbReference type="GO" id="GO:0006508">
    <property type="term" value="P:proteolysis"/>
    <property type="evidence" value="ECO:0007669"/>
    <property type="project" value="InterPro"/>
</dbReference>
<gene>
    <name evidence="2" type="ORF">IBL28_02090</name>
</gene>
<evidence type="ECO:0000259" key="1">
    <source>
        <dbReference type="SMART" id="SM00645"/>
    </source>
</evidence>
<evidence type="ECO:0000313" key="3">
    <source>
        <dbReference type="Proteomes" id="UP000653730"/>
    </source>
</evidence>
<dbReference type="GO" id="GO:0008234">
    <property type="term" value="F:cysteine-type peptidase activity"/>
    <property type="evidence" value="ECO:0007669"/>
    <property type="project" value="InterPro"/>
</dbReference>
<dbReference type="InterPro" id="IPR000668">
    <property type="entry name" value="Peptidase_C1A_C"/>
</dbReference>
<dbReference type="SUPFAM" id="SSF54001">
    <property type="entry name" value="Cysteine proteinases"/>
    <property type="match status" value="1"/>
</dbReference>
<dbReference type="SMART" id="SM00645">
    <property type="entry name" value="Pept_C1"/>
    <property type="match status" value="1"/>
</dbReference>
<proteinExistence type="predicted"/>
<comment type="caution">
    <text evidence="2">The sequence shown here is derived from an EMBL/GenBank/DDBJ whole genome shotgun (WGS) entry which is preliminary data.</text>
</comment>
<evidence type="ECO:0000313" key="2">
    <source>
        <dbReference type="EMBL" id="MBC9794743.1"/>
    </source>
</evidence>
<dbReference type="InterPro" id="IPR025660">
    <property type="entry name" value="Pept_his_AS"/>
</dbReference>
<reference evidence="2 3" key="1">
    <citation type="submission" date="2020-09" db="EMBL/GenBank/DDBJ databases">
        <title>Sinomicrobium weinanense sp. nov., a halophilic bacteria isolated from saline-alkali soil.</title>
        <authorList>
            <person name="Wu P."/>
            <person name="Ren H."/>
            <person name="Mei Y."/>
            <person name="Liang Y."/>
            <person name="Chen Z."/>
        </authorList>
    </citation>
    <scope>NUCLEOTIDE SEQUENCE [LARGE SCALE GENOMIC DNA]</scope>
    <source>
        <strain evidence="2 3">FJxs</strain>
    </source>
</reference>